<reference evidence="5 6" key="2">
    <citation type="journal article" date="2011" name="Stand. Genomic Sci.">
        <title>Complete genome sequence of Bacteroides helcogenes type strain (P 36-108).</title>
        <authorList>
            <person name="Pati A."/>
            <person name="Gronow S."/>
            <person name="Zeytun A."/>
            <person name="Lapidus A."/>
            <person name="Nolan M."/>
            <person name="Hammon N."/>
            <person name="Deshpande S."/>
            <person name="Cheng J.F."/>
            <person name="Tapia R."/>
            <person name="Han C."/>
            <person name="Goodwin L."/>
            <person name="Pitluck S."/>
            <person name="Liolios K."/>
            <person name="Pagani I."/>
            <person name="Ivanova N."/>
            <person name="Mavromatis K."/>
            <person name="Chen A."/>
            <person name="Palaniappan K."/>
            <person name="Land M."/>
            <person name="Hauser L."/>
            <person name="Chang Y.J."/>
            <person name="Jeffries C.D."/>
            <person name="Detter J.C."/>
            <person name="Brambilla E."/>
            <person name="Rohde M."/>
            <person name="Goker M."/>
            <person name="Woyke T."/>
            <person name="Bristow J."/>
            <person name="Eisen J.A."/>
            <person name="Markowitz V."/>
            <person name="Hugenholtz P."/>
            <person name="Kyrpides N.C."/>
            <person name="Klenk H.P."/>
            <person name="Lucas S."/>
        </authorList>
    </citation>
    <scope>NUCLEOTIDE SEQUENCE [LARGE SCALE GENOMIC DNA]</scope>
    <source>
        <strain evidence="6">ATCC 35417 / DSM 20613 / JCM 6297 / CCUG 15421 / P 36-108</strain>
    </source>
</reference>
<dbReference type="Gene3D" id="1.10.10.60">
    <property type="entry name" value="Homeodomain-like"/>
    <property type="match status" value="1"/>
</dbReference>
<dbReference type="PATRIC" id="fig|693979.3.peg.3161"/>
<dbReference type="InterPro" id="IPR018060">
    <property type="entry name" value="HTH_AraC"/>
</dbReference>
<reference key="1">
    <citation type="submission" date="2010-11" db="EMBL/GenBank/DDBJ databases">
        <title>The complete genome of Bacteroides helcogenes P 36-108.</title>
        <authorList>
            <consortium name="US DOE Joint Genome Institute (JGI-PGF)"/>
            <person name="Lucas S."/>
            <person name="Copeland A."/>
            <person name="Lapidus A."/>
            <person name="Bruce D."/>
            <person name="Goodwin L."/>
            <person name="Pitluck S."/>
            <person name="Kyrpides N."/>
            <person name="Mavromatis K."/>
            <person name="Ivanova N."/>
            <person name="Zeytun A."/>
            <person name="Brettin T."/>
            <person name="Detter J.C."/>
            <person name="Tapia R."/>
            <person name="Han C."/>
            <person name="Land M."/>
            <person name="Hauser L."/>
            <person name="Markowitz V."/>
            <person name="Cheng J.-F."/>
            <person name="Hugenholtz P."/>
            <person name="Woyke T."/>
            <person name="Wu D."/>
            <person name="Gronow S."/>
            <person name="Wellnitz S."/>
            <person name="Brambilla E."/>
            <person name="Klenk H.-P."/>
            <person name="Eisen J.A."/>
        </authorList>
    </citation>
    <scope>NUCLEOTIDE SEQUENCE</scope>
    <source>
        <strain>P 36-108</strain>
    </source>
</reference>
<dbReference type="PANTHER" id="PTHR43280">
    <property type="entry name" value="ARAC-FAMILY TRANSCRIPTIONAL REGULATOR"/>
    <property type="match status" value="1"/>
</dbReference>
<evidence type="ECO:0000313" key="6">
    <source>
        <dbReference type="Proteomes" id="UP000008630"/>
    </source>
</evidence>
<dbReference type="Pfam" id="PF12833">
    <property type="entry name" value="HTH_18"/>
    <property type="match status" value="1"/>
</dbReference>
<evidence type="ECO:0000313" key="5">
    <source>
        <dbReference type="EMBL" id="ADV44948.1"/>
    </source>
</evidence>
<dbReference type="SMART" id="SM00342">
    <property type="entry name" value="HTH_ARAC"/>
    <property type="match status" value="1"/>
</dbReference>
<dbReference type="STRING" id="693979.Bache_3016"/>
<dbReference type="Pfam" id="PF22200">
    <property type="entry name" value="ExsA_N"/>
    <property type="match status" value="1"/>
</dbReference>
<keyword evidence="3" id="KW-0804">Transcription</keyword>
<dbReference type="OrthoDB" id="4480133at2"/>
<dbReference type="PROSITE" id="PS01124">
    <property type="entry name" value="HTH_ARAC_FAMILY_2"/>
    <property type="match status" value="1"/>
</dbReference>
<name>E6SPW9_BACT6</name>
<evidence type="ECO:0000256" key="1">
    <source>
        <dbReference type="ARBA" id="ARBA00023015"/>
    </source>
</evidence>
<protein>
    <submittedName>
        <fullName evidence="5">Helix-turn-helix, AraC domain protein</fullName>
    </submittedName>
</protein>
<organism evidence="5 6">
    <name type="scientific">Bacteroides helcogenes (strain ATCC 35417 / DSM 20613 / JCM 6297 / CCUG 15421 / P 36-108)</name>
    <dbReference type="NCBI Taxonomy" id="693979"/>
    <lineage>
        <taxon>Bacteria</taxon>
        <taxon>Pseudomonadati</taxon>
        <taxon>Bacteroidota</taxon>
        <taxon>Bacteroidia</taxon>
        <taxon>Bacteroidales</taxon>
        <taxon>Bacteroidaceae</taxon>
        <taxon>Bacteroides</taxon>
    </lineage>
</organism>
<dbReference type="GO" id="GO:0043565">
    <property type="term" value="F:sequence-specific DNA binding"/>
    <property type="evidence" value="ECO:0007669"/>
    <property type="project" value="InterPro"/>
</dbReference>
<dbReference type="EMBL" id="CP002352">
    <property type="protein sequence ID" value="ADV44948.1"/>
    <property type="molecule type" value="Genomic_DNA"/>
</dbReference>
<evidence type="ECO:0000256" key="2">
    <source>
        <dbReference type="ARBA" id="ARBA00023125"/>
    </source>
</evidence>
<dbReference type="PANTHER" id="PTHR43280:SF10">
    <property type="entry name" value="REGULATORY PROTEIN POCR"/>
    <property type="match status" value="1"/>
</dbReference>
<dbReference type="SUPFAM" id="SSF46689">
    <property type="entry name" value="Homeodomain-like"/>
    <property type="match status" value="2"/>
</dbReference>
<sequence>MNSDIIIYNCMDTFYCCHVDKDRLCEEMVTDHMLVYICSGEMDLIAPEKTYKLKKGDYLFIKKDHMMRKIKHPSKDGEPFKGLFLQLKRPFLKSLMSEVQIAIPMNGQAQASASYTILPKHPFLQGLFASLEQYFSIQQYPSEELMNIKLKEAVFALLQVKPEIACVLFDFTDPWKIDLEGFMMKNYKCDLSLEEFAHFTGRSLSTFKTDFFKLFRMTPSRWINKKRLEEAKYLIESKKAKPSDVYPKVGFKNFSHFSTAFKKEYGAAPSFYYAS</sequence>
<dbReference type="eggNOG" id="COG2207">
    <property type="taxonomic scope" value="Bacteria"/>
</dbReference>
<keyword evidence="2" id="KW-0238">DNA-binding</keyword>
<dbReference type="InterPro" id="IPR009057">
    <property type="entry name" value="Homeodomain-like_sf"/>
</dbReference>
<keyword evidence="1" id="KW-0805">Transcription regulation</keyword>
<dbReference type="InterPro" id="IPR054015">
    <property type="entry name" value="ExsA-like_N"/>
</dbReference>
<feature type="domain" description="HTH araC/xylS-type" evidence="4">
    <location>
        <begin position="177"/>
        <end position="275"/>
    </location>
</feature>
<dbReference type="Proteomes" id="UP000008630">
    <property type="component" value="Chromosome"/>
</dbReference>
<gene>
    <name evidence="5" type="ordered locus">Bache_3016</name>
</gene>
<evidence type="ECO:0000259" key="4">
    <source>
        <dbReference type="PROSITE" id="PS01124"/>
    </source>
</evidence>
<dbReference type="KEGG" id="bhl:Bache_3016"/>
<proteinExistence type="predicted"/>
<dbReference type="HOGENOM" id="CLU_073843_0_0_10"/>
<dbReference type="RefSeq" id="WP_013548535.1">
    <property type="nucleotide sequence ID" value="NC_014933.1"/>
</dbReference>
<dbReference type="AlphaFoldDB" id="E6SPW9"/>
<accession>E6SPW9</accession>
<keyword evidence="6" id="KW-1185">Reference proteome</keyword>
<dbReference type="GO" id="GO:0003700">
    <property type="term" value="F:DNA-binding transcription factor activity"/>
    <property type="evidence" value="ECO:0007669"/>
    <property type="project" value="InterPro"/>
</dbReference>
<evidence type="ECO:0000256" key="3">
    <source>
        <dbReference type="ARBA" id="ARBA00023163"/>
    </source>
</evidence>